<dbReference type="RefSeq" id="WP_332288385.1">
    <property type="nucleotide sequence ID" value="NZ_JAZIBG010000017.1"/>
</dbReference>
<proteinExistence type="predicted"/>
<dbReference type="Pfam" id="PF06580">
    <property type="entry name" value="His_kinase"/>
    <property type="match status" value="1"/>
</dbReference>
<dbReference type="InterPro" id="IPR050640">
    <property type="entry name" value="Bact_2-comp_sensor_kinase"/>
</dbReference>
<dbReference type="GO" id="GO:0016020">
    <property type="term" value="C:membrane"/>
    <property type="evidence" value="ECO:0007669"/>
    <property type="project" value="InterPro"/>
</dbReference>
<dbReference type="GO" id="GO:0000155">
    <property type="term" value="F:phosphorelay sensor kinase activity"/>
    <property type="evidence" value="ECO:0007669"/>
    <property type="project" value="InterPro"/>
</dbReference>
<protein>
    <submittedName>
        <fullName evidence="3">Histidine kinase</fullName>
    </submittedName>
</protein>
<feature type="transmembrane region" description="Helical" evidence="1">
    <location>
        <begin position="92"/>
        <end position="112"/>
    </location>
</feature>
<dbReference type="SUPFAM" id="SSF55874">
    <property type="entry name" value="ATPase domain of HSP90 chaperone/DNA topoisomerase II/histidine kinase"/>
    <property type="match status" value="1"/>
</dbReference>
<dbReference type="Proteomes" id="UP001336250">
    <property type="component" value="Unassembled WGS sequence"/>
</dbReference>
<dbReference type="InterPro" id="IPR036890">
    <property type="entry name" value="HATPase_C_sf"/>
</dbReference>
<reference evidence="3 4" key="1">
    <citation type="submission" date="2024-02" db="EMBL/GenBank/DDBJ databases">
        <title>Genome sequence of Aquincola sp. MAHUQ-54.</title>
        <authorList>
            <person name="Huq M.A."/>
        </authorList>
    </citation>
    <scope>NUCLEOTIDE SEQUENCE [LARGE SCALE GENOMIC DNA]</scope>
    <source>
        <strain evidence="3 4">MAHUQ-54</strain>
    </source>
</reference>
<gene>
    <name evidence="3" type="ORF">V4F39_05935</name>
</gene>
<organism evidence="3 4">
    <name type="scientific">Aquincola agrisoli</name>
    <dbReference type="NCBI Taxonomy" id="3119538"/>
    <lineage>
        <taxon>Bacteria</taxon>
        <taxon>Pseudomonadati</taxon>
        <taxon>Pseudomonadota</taxon>
        <taxon>Betaproteobacteria</taxon>
        <taxon>Burkholderiales</taxon>
        <taxon>Sphaerotilaceae</taxon>
        <taxon>Aquincola</taxon>
    </lineage>
</organism>
<keyword evidence="3" id="KW-0418">Kinase</keyword>
<keyword evidence="4" id="KW-1185">Reference proteome</keyword>
<comment type="caution">
    <text evidence="3">The sequence shown here is derived from an EMBL/GenBank/DDBJ whole genome shotgun (WGS) entry which is preliminary data.</text>
</comment>
<sequence length="347" mass="37176">MTPSAEPLPPSKAPTAAADDGYRLCQPALALRALVLVQAASLVVLLFMAGSWTQALAALGPMIFAGVGGTLLWLALACGLRRALARQPSPRRIAALAALGAVAAPAACAPLLAWDMAVASPPRLLALPLVGAGLALPVALWIEARARSLRPADADARLAELQSRIRPHFLFNALNTALALVQVDPPRAERVLEDLAELFRTAMAEHGAAVSLDEEAALARRYLDIEQVRFGERLRVLWELDPAAGRARVPPLLLQPLVENAVRHGIEPSPDGGIVRVRTQARRGEVAIEIDNTLTDAAPSVPGQGIALANVQDRLRLMHDIGAHFDARRLEGWWRVRIVIPDDRTPP</sequence>
<evidence type="ECO:0000313" key="3">
    <source>
        <dbReference type="EMBL" id="MEF7613446.1"/>
    </source>
</evidence>
<evidence type="ECO:0000259" key="2">
    <source>
        <dbReference type="Pfam" id="PF06580"/>
    </source>
</evidence>
<feature type="transmembrane region" description="Helical" evidence="1">
    <location>
        <begin position="124"/>
        <end position="142"/>
    </location>
</feature>
<keyword evidence="1" id="KW-0472">Membrane</keyword>
<dbReference type="PANTHER" id="PTHR34220:SF7">
    <property type="entry name" value="SENSOR HISTIDINE KINASE YPDA"/>
    <property type="match status" value="1"/>
</dbReference>
<feature type="domain" description="Signal transduction histidine kinase internal region" evidence="2">
    <location>
        <begin position="156"/>
        <end position="234"/>
    </location>
</feature>
<feature type="transmembrane region" description="Helical" evidence="1">
    <location>
        <begin position="29"/>
        <end position="49"/>
    </location>
</feature>
<keyword evidence="3" id="KW-0808">Transferase</keyword>
<evidence type="ECO:0000256" key="1">
    <source>
        <dbReference type="SAM" id="Phobius"/>
    </source>
</evidence>
<accession>A0AAW9Q7K9</accession>
<dbReference type="PANTHER" id="PTHR34220">
    <property type="entry name" value="SENSOR HISTIDINE KINASE YPDA"/>
    <property type="match status" value="1"/>
</dbReference>
<evidence type="ECO:0000313" key="4">
    <source>
        <dbReference type="Proteomes" id="UP001336250"/>
    </source>
</evidence>
<name>A0AAW9Q7K9_9BURK</name>
<keyword evidence="1" id="KW-1133">Transmembrane helix</keyword>
<dbReference type="InterPro" id="IPR010559">
    <property type="entry name" value="Sig_transdc_His_kin_internal"/>
</dbReference>
<feature type="transmembrane region" description="Helical" evidence="1">
    <location>
        <begin position="55"/>
        <end position="80"/>
    </location>
</feature>
<dbReference type="AlphaFoldDB" id="A0AAW9Q7K9"/>
<keyword evidence="1" id="KW-0812">Transmembrane</keyword>
<dbReference type="EMBL" id="JAZIBG010000017">
    <property type="protein sequence ID" value="MEF7613446.1"/>
    <property type="molecule type" value="Genomic_DNA"/>
</dbReference>
<dbReference type="Gene3D" id="3.30.565.10">
    <property type="entry name" value="Histidine kinase-like ATPase, C-terminal domain"/>
    <property type="match status" value="1"/>
</dbReference>